<sequence>MAINLNVHELLVMGDSDLLIQQAQADALATLASMLPYPSNTHIDPLEIQIRDQHGYCNTIEAELDGEPWYRDIKQYLKIREYLEHANRDQKRTIRRLSNGFFLSGEILYKRTPDLNLLRCVDAKEAEMIINEVHSGSCIRCRLPGLLLLGEMDVIEPIKPKASNGHGSILVAIDYFTKWVEAITLKVVTTKVAVDFVHSNIICRFSIPKTIIIDNAANLNNHLMKEYEKNLKLSITILLLTSPKLMELLKLRIRTSRRFLGRWSKGLDNGTRNCLLLFWDTGQLSVHQLRNALLVGLWHGSGHTY</sequence>
<dbReference type="SUPFAM" id="SSF53098">
    <property type="entry name" value="Ribonuclease H-like"/>
    <property type="match status" value="1"/>
</dbReference>
<evidence type="ECO:0000313" key="2">
    <source>
        <dbReference type="Proteomes" id="UP000189701"/>
    </source>
</evidence>
<evidence type="ECO:0000259" key="1">
    <source>
        <dbReference type="PROSITE" id="PS50994"/>
    </source>
</evidence>
<organism evidence="2 3">
    <name type="scientific">Nicotiana sylvestris</name>
    <name type="common">Wood tobacco</name>
    <name type="synonym">South American tobacco</name>
    <dbReference type="NCBI Taxonomy" id="4096"/>
    <lineage>
        <taxon>Eukaryota</taxon>
        <taxon>Viridiplantae</taxon>
        <taxon>Streptophyta</taxon>
        <taxon>Embryophyta</taxon>
        <taxon>Tracheophyta</taxon>
        <taxon>Spermatophyta</taxon>
        <taxon>Magnoliopsida</taxon>
        <taxon>eudicotyledons</taxon>
        <taxon>Gunneridae</taxon>
        <taxon>Pentapetalae</taxon>
        <taxon>asterids</taxon>
        <taxon>lamiids</taxon>
        <taxon>Solanales</taxon>
        <taxon>Solanaceae</taxon>
        <taxon>Nicotianoideae</taxon>
        <taxon>Nicotianeae</taxon>
        <taxon>Nicotiana</taxon>
    </lineage>
</organism>
<dbReference type="PROSITE" id="PS50994">
    <property type="entry name" value="INTEGRASE"/>
    <property type="match status" value="1"/>
</dbReference>
<dbReference type="InterPro" id="IPR036397">
    <property type="entry name" value="RNaseH_sf"/>
</dbReference>
<dbReference type="KEGG" id="nsy:104229942"/>
<reference evidence="3" key="2">
    <citation type="submission" date="2025-08" db="UniProtKB">
        <authorList>
            <consortium name="RefSeq"/>
        </authorList>
    </citation>
    <scope>IDENTIFICATION</scope>
    <source>
        <tissue evidence="3">Leaf</tissue>
    </source>
</reference>
<gene>
    <name evidence="3" type="primary">LOC104229942</name>
</gene>
<dbReference type="RefSeq" id="XP_009780974.1">
    <property type="nucleotide sequence ID" value="XM_009782672.1"/>
</dbReference>
<dbReference type="AlphaFoldDB" id="A0A1U7X273"/>
<keyword evidence="2" id="KW-1185">Reference proteome</keyword>
<dbReference type="InterPro" id="IPR001584">
    <property type="entry name" value="Integrase_cat-core"/>
</dbReference>
<dbReference type="GeneID" id="104229942"/>
<dbReference type="InterPro" id="IPR012337">
    <property type="entry name" value="RNaseH-like_sf"/>
</dbReference>
<dbReference type="Proteomes" id="UP000189701">
    <property type="component" value="Unplaced"/>
</dbReference>
<dbReference type="GO" id="GO:0003676">
    <property type="term" value="F:nucleic acid binding"/>
    <property type="evidence" value="ECO:0007669"/>
    <property type="project" value="InterPro"/>
</dbReference>
<dbReference type="Gene3D" id="3.30.420.10">
    <property type="entry name" value="Ribonuclease H-like superfamily/Ribonuclease H"/>
    <property type="match status" value="1"/>
</dbReference>
<reference evidence="2" key="1">
    <citation type="journal article" date="2013" name="Genome Biol.">
        <title>Reference genomes and transcriptomes of Nicotiana sylvestris and Nicotiana tomentosiformis.</title>
        <authorList>
            <person name="Sierro N."/>
            <person name="Battey J.N."/>
            <person name="Ouadi S."/>
            <person name="Bovet L."/>
            <person name="Goepfert S."/>
            <person name="Bakaher N."/>
            <person name="Peitsch M.C."/>
            <person name="Ivanov N.V."/>
        </authorList>
    </citation>
    <scope>NUCLEOTIDE SEQUENCE [LARGE SCALE GENOMIC DNA]</scope>
</reference>
<accession>A0A1U7X273</accession>
<proteinExistence type="predicted"/>
<dbReference type="STRING" id="4096.A0A1U7X273"/>
<protein>
    <submittedName>
        <fullName evidence="3">Uncharacterized protein LOC104229942</fullName>
    </submittedName>
</protein>
<feature type="domain" description="Integrase catalytic" evidence="1">
    <location>
        <begin position="140"/>
        <end position="305"/>
    </location>
</feature>
<dbReference type="eggNOG" id="KOG0017">
    <property type="taxonomic scope" value="Eukaryota"/>
</dbReference>
<dbReference type="PANTHER" id="PTHR48475">
    <property type="entry name" value="RIBONUCLEASE H"/>
    <property type="match status" value="1"/>
</dbReference>
<dbReference type="GO" id="GO:0015074">
    <property type="term" value="P:DNA integration"/>
    <property type="evidence" value="ECO:0007669"/>
    <property type="project" value="InterPro"/>
</dbReference>
<evidence type="ECO:0000313" key="3">
    <source>
        <dbReference type="RefSeq" id="XP_009780974.1"/>
    </source>
</evidence>
<dbReference type="PANTHER" id="PTHR48475:SF1">
    <property type="entry name" value="RNASE H TYPE-1 DOMAIN-CONTAINING PROTEIN"/>
    <property type="match status" value="1"/>
</dbReference>
<name>A0A1U7X273_NICSY</name>